<reference evidence="3" key="1">
    <citation type="submission" date="2017-12" db="EMBL/GenBank/DDBJ databases">
        <title>Sequencing the genomes of 1000 Actinobacteria strains.</title>
        <authorList>
            <person name="Klenk H.-P."/>
        </authorList>
    </citation>
    <scope>NUCLEOTIDE SEQUENCE [LARGE SCALE GENOMIC DNA]</scope>
    <source>
        <strain evidence="3">DSM 44228</strain>
    </source>
</reference>
<feature type="signal peptide" evidence="2">
    <location>
        <begin position="1"/>
        <end position="24"/>
    </location>
</feature>
<dbReference type="Proteomes" id="UP000233786">
    <property type="component" value="Unassembled WGS sequence"/>
</dbReference>
<organism evidence="3 4">
    <name type="scientific">Saccharopolyspora spinosa</name>
    <dbReference type="NCBI Taxonomy" id="60894"/>
    <lineage>
        <taxon>Bacteria</taxon>
        <taxon>Bacillati</taxon>
        <taxon>Actinomycetota</taxon>
        <taxon>Actinomycetes</taxon>
        <taxon>Pseudonocardiales</taxon>
        <taxon>Pseudonocardiaceae</taxon>
        <taxon>Saccharopolyspora</taxon>
    </lineage>
</organism>
<dbReference type="EMBL" id="PJNB01000001">
    <property type="protein sequence ID" value="PKW19895.1"/>
    <property type="molecule type" value="Genomic_DNA"/>
</dbReference>
<comment type="caution">
    <text evidence="3">The sequence shown here is derived from an EMBL/GenBank/DDBJ whole genome shotgun (WGS) entry which is preliminary data.</text>
</comment>
<feature type="chain" id="PRO_5014710494" evidence="2">
    <location>
        <begin position="25"/>
        <end position="101"/>
    </location>
</feature>
<dbReference type="RefSeq" id="WP_010304876.1">
    <property type="nucleotide sequence ID" value="NZ_CP061007.1"/>
</dbReference>
<evidence type="ECO:0000313" key="3">
    <source>
        <dbReference type="EMBL" id="PKW19895.1"/>
    </source>
</evidence>
<evidence type="ECO:0000256" key="1">
    <source>
        <dbReference type="SAM" id="MobiDB-lite"/>
    </source>
</evidence>
<gene>
    <name evidence="3" type="ORF">A8926_8098</name>
</gene>
<evidence type="ECO:0000256" key="2">
    <source>
        <dbReference type="SAM" id="SignalP"/>
    </source>
</evidence>
<sequence length="101" mass="10381">MRRLLAGALLTGLAALGAAGTAAASDAPQPSTPDQILAAIAGAVDGPQGPTKHGQVSVNEQHKHQKTQQHHTQSSTPRGQQHFQSSTQQAQTLQGGSSWKG</sequence>
<keyword evidence="2" id="KW-0732">Signal</keyword>
<protein>
    <submittedName>
        <fullName evidence="3">Uncharacterized protein</fullName>
    </submittedName>
</protein>
<dbReference type="AlphaFoldDB" id="A0A2N3YAH1"/>
<keyword evidence="4" id="KW-1185">Reference proteome</keyword>
<proteinExistence type="predicted"/>
<name>A0A2N3YAH1_SACSN</name>
<feature type="region of interest" description="Disordered" evidence="1">
    <location>
        <begin position="42"/>
        <end position="101"/>
    </location>
</feature>
<evidence type="ECO:0000313" key="4">
    <source>
        <dbReference type="Proteomes" id="UP000233786"/>
    </source>
</evidence>
<accession>A0A2N3YAH1</accession>
<feature type="compositionally biased region" description="Low complexity" evidence="1">
    <location>
        <begin position="80"/>
        <end position="92"/>
    </location>
</feature>
<dbReference type="STRING" id="994479.GCA_000194155_00050"/>